<evidence type="ECO:0000256" key="11">
    <source>
        <dbReference type="ARBA" id="ARBA00048508"/>
    </source>
</evidence>
<comment type="function">
    <text evidence="1 14">Catalyzes the NADPH-dependent reduction of beta-ketoacyl-ACP substrates to beta-hydroxyacyl-ACP products, the first reductive step in the elongation cycle of fatty acid biosynthesis.</text>
</comment>
<dbReference type="STRING" id="477974.Daud_0642"/>
<evidence type="ECO:0000256" key="9">
    <source>
        <dbReference type="ARBA" id="ARBA00023160"/>
    </source>
</evidence>
<dbReference type="NCBIfam" id="NF005559">
    <property type="entry name" value="PRK07231.1"/>
    <property type="match status" value="1"/>
</dbReference>
<evidence type="ECO:0000313" key="16">
    <source>
        <dbReference type="EMBL" id="ACA59176.1"/>
    </source>
</evidence>
<dbReference type="eggNOG" id="COG1028">
    <property type="taxonomic scope" value="Bacteria"/>
</dbReference>
<comment type="similarity">
    <text evidence="3 14">Belongs to the short-chain dehydrogenases/reductases (SDR) family.</text>
</comment>
<reference evidence="17" key="1">
    <citation type="submission" date="2007-10" db="EMBL/GenBank/DDBJ databases">
        <title>Complete sequence of chromosome of Desulforudis audaxviator MP104C.</title>
        <authorList>
            <person name="Copeland A."/>
            <person name="Lucas S."/>
            <person name="Lapidus A."/>
            <person name="Barry K."/>
            <person name="Glavina del Rio T."/>
            <person name="Dalin E."/>
            <person name="Tice H."/>
            <person name="Bruce D."/>
            <person name="Pitluck S."/>
            <person name="Lowry S.R."/>
            <person name="Larimer F."/>
            <person name="Land M.L."/>
            <person name="Hauser L."/>
            <person name="Kyrpides N."/>
            <person name="Ivanova N.N."/>
            <person name="Richardson P."/>
        </authorList>
    </citation>
    <scope>NUCLEOTIDE SEQUENCE [LARGE SCALE GENOMIC DNA]</scope>
    <source>
        <strain evidence="17">MP104C</strain>
    </source>
</reference>
<dbReference type="CDD" id="cd05333">
    <property type="entry name" value="BKR_SDR_c"/>
    <property type="match status" value="1"/>
</dbReference>
<dbReference type="SUPFAM" id="SSF51735">
    <property type="entry name" value="NAD(P)-binding Rossmann-fold domains"/>
    <property type="match status" value="1"/>
</dbReference>
<dbReference type="NCBIfam" id="NF009464">
    <property type="entry name" value="PRK12824.1"/>
    <property type="match status" value="1"/>
</dbReference>
<dbReference type="EMBL" id="CP000860">
    <property type="protein sequence ID" value="ACA59176.1"/>
    <property type="molecule type" value="Genomic_DNA"/>
</dbReference>
<keyword evidence="6 13" id="KW-0521">NADP</keyword>
<comment type="subunit">
    <text evidence="14">Homotetramer.</text>
</comment>
<dbReference type="GO" id="GO:0008202">
    <property type="term" value="P:steroid metabolic process"/>
    <property type="evidence" value="ECO:0007669"/>
    <property type="project" value="UniProtKB-KW"/>
</dbReference>
<evidence type="ECO:0000256" key="10">
    <source>
        <dbReference type="ARBA" id="ARBA00023221"/>
    </source>
</evidence>
<dbReference type="InterPro" id="IPR050259">
    <property type="entry name" value="SDR"/>
</dbReference>
<dbReference type="GO" id="GO:0006633">
    <property type="term" value="P:fatty acid biosynthetic process"/>
    <property type="evidence" value="ECO:0007669"/>
    <property type="project" value="UniProtKB-UniPathway"/>
</dbReference>
<evidence type="ECO:0000256" key="1">
    <source>
        <dbReference type="ARBA" id="ARBA00002607"/>
    </source>
</evidence>
<evidence type="ECO:0000256" key="8">
    <source>
        <dbReference type="ARBA" id="ARBA00023098"/>
    </source>
</evidence>
<keyword evidence="7 14" id="KW-0560">Oxidoreductase</keyword>
<dbReference type="InterPro" id="IPR036291">
    <property type="entry name" value="NAD(P)-bd_dom_sf"/>
</dbReference>
<dbReference type="GO" id="GO:0051287">
    <property type="term" value="F:NAD binding"/>
    <property type="evidence" value="ECO:0007669"/>
    <property type="project" value="UniProtKB-UniRule"/>
</dbReference>
<evidence type="ECO:0000256" key="7">
    <source>
        <dbReference type="ARBA" id="ARBA00023002"/>
    </source>
</evidence>
<feature type="binding site" evidence="13">
    <location>
        <position position="188"/>
    </location>
    <ligand>
        <name>NADP(+)</name>
        <dbReference type="ChEBI" id="CHEBI:58349"/>
    </ligand>
</feature>
<organism evidence="16 17">
    <name type="scientific">Desulforudis audaxviator (strain MP104C)</name>
    <dbReference type="NCBI Taxonomy" id="477974"/>
    <lineage>
        <taxon>Bacteria</taxon>
        <taxon>Bacillati</taxon>
        <taxon>Bacillota</taxon>
        <taxon>Clostridia</taxon>
        <taxon>Thermoanaerobacterales</taxon>
        <taxon>Candidatus Desulforudaceae</taxon>
        <taxon>Candidatus Desulforudis</taxon>
    </lineage>
</organism>
<feature type="domain" description="Ketoreductase" evidence="15">
    <location>
        <begin position="6"/>
        <end position="186"/>
    </location>
</feature>
<comment type="catalytic activity">
    <reaction evidence="11 14">
        <text>a (3R)-hydroxyacyl-[ACP] + NADP(+) = a 3-oxoacyl-[ACP] + NADPH + H(+)</text>
        <dbReference type="Rhea" id="RHEA:17397"/>
        <dbReference type="Rhea" id="RHEA-COMP:9916"/>
        <dbReference type="Rhea" id="RHEA-COMP:9945"/>
        <dbReference type="ChEBI" id="CHEBI:15378"/>
        <dbReference type="ChEBI" id="CHEBI:57783"/>
        <dbReference type="ChEBI" id="CHEBI:58349"/>
        <dbReference type="ChEBI" id="CHEBI:78776"/>
        <dbReference type="ChEBI" id="CHEBI:78827"/>
        <dbReference type="EC" id="1.1.1.100"/>
    </reaction>
</comment>
<keyword evidence="4 14" id="KW-0444">Lipid biosynthesis</keyword>
<evidence type="ECO:0000259" key="15">
    <source>
        <dbReference type="SMART" id="SM00822"/>
    </source>
</evidence>
<sequence length="247" mass="25941">MKLDGRTALVTGASRGIGRAVALALAAAGADLIVNYASNIRAAEQVAAEAQRFGSRVLLFQADVSRPQEAADLVQAGLDKFGRLDILVNNAGITRDNLLLRMTDQDWDEVINVNLKGVFNTTRAALRPMIRARHGRIIIISSVIGLRGNAGQANYAAAKAGLIGFTKSVAREVGSRSITANAVAPGFIQTEMTDKLGPAVRERMLSEIPLGRLGTPEDVAALVTFLASDAAGYITGQVIAVDGGMAM</sequence>
<dbReference type="NCBIfam" id="TIGR01830">
    <property type="entry name" value="3oxo_ACP_reduc"/>
    <property type="match status" value="1"/>
</dbReference>
<keyword evidence="5 14" id="KW-0276">Fatty acid metabolism</keyword>
<dbReference type="InterPro" id="IPR002347">
    <property type="entry name" value="SDR_fam"/>
</dbReference>
<dbReference type="PANTHER" id="PTHR42879">
    <property type="entry name" value="3-OXOACYL-(ACYL-CARRIER-PROTEIN) REDUCTASE"/>
    <property type="match status" value="1"/>
</dbReference>
<dbReference type="OrthoDB" id="9803333at2"/>
<dbReference type="KEGG" id="dau:Daud_0642"/>
<protein>
    <recommendedName>
        <fullName evidence="14">3-oxoacyl-[acyl-carrier-protein] reductase</fullName>
        <ecNumber evidence="14">1.1.1.100</ecNumber>
    </recommendedName>
</protein>
<dbReference type="FunFam" id="3.40.50.720:FF:000037">
    <property type="entry name" value="3-oxoacyl-[acyl-carrier-protein] reductase FabG"/>
    <property type="match status" value="1"/>
</dbReference>
<dbReference type="NCBIfam" id="NF009466">
    <property type="entry name" value="PRK12826.1-2"/>
    <property type="match status" value="1"/>
</dbReference>
<proteinExistence type="inferred from homology"/>
<dbReference type="InterPro" id="IPR057326">
    <property type="entry name" value="KR_dom"/>
</dbReference>
<dbReference type="GO" id="GO:0004316">
    <property type="term" value="F:3-oxoacyl-[acyl-carrier-protein] reductase (NADPH) activity"/>
    <property type="evidence" value="ECO:0007669"/>
    <property type="project" value="UniProtKB-UniRule"/>
</dbReference>
<evidence type="ECO:0000256" key="12">
    <source>
        <dbReference type="PIRSR" id="PIRSR611284-1"/>
    </source>
</evidence>
<reference evidence="16 17" key="2">
    <citation type="journal article" date="2008" name="Science">
        <title>Environmental genomics reveals a single-species ecosystem deep within Earth.</title>
        <authorList>
            <person name="Chivian D."/>
            <person name="Brodie E.L."/>
            <person name="Alm E.J."/>
            <person name="Culley D.E."/>
            <person name="Dehal P.S."/>
            <person name="Desantis T.Z."/>
            <person name="Gihring T.M."/>
            <person name="Lapidus A."/>
            <person name="Lin L.H."/>
            <person name="Lowry S.R."/>
            <person name="Moser D.P."/>
            <person name="Richardson P.M."/>
            <person name="Southam G."/>
            <person name="Wanger G."/>
            <person name="Pratt L.M."/>
            <person name="Andersen G.L."/>
            <person name="Hazen T.C."/>
            <person name="Brockman F.J."/>
            <person name="Arkin A.P."/>
            <person name="Onstott T.C."/>
        </authorList>
    </citation>
    <scope>NUCLEOTIDE SEQUENCE [LARGE SCALE GENOMIC DNA]</scope>
    <source>
        <strain evidence="16 17">MP104C</strain>
    </source>
</reference>
<evidence type="ECO:0000256" key="2">
    <source>
        <dbReference type="ARBA" id="ARBA00005194"/>
    </source>
</evidence>
<evidence type="ECO:0000256" key="3">
    <source>
        <dbReference type="ARBA" id="ARBA00006484"/>
    </source>
</evidence>
<dbReference type="AlphaFoldDB" id="B1I2D1"/>
<dbReference type="UniPathway" id="UPA00094"/>
<evidence type="ECO:0000256" key="4">
    <source>
        <dbReference type="ARBA" id="ARBA00022516"/>
    </source>
</evidence>
<evidence type="ECO:0000256" key="6">
    <source>
        <dbReference type="ARBA" id="ARBA00022857"/>
    </source>
</evidence>
<evidence type="ECO:0000256" key="5">
    <source>
        <dbReference type="ARBA" id="ARBA00022832"/>
    </source>
</evidence>
<comment type="pathway">
    <text evidence="2 14">Lipid metabolism; fatty acid biosynthesis.</text>
</comment>
<dbReference type="PRINTS" id="PR00080">
    <property type="entry name" value="SDRFAMILY"/>
</dbReference>
<evidence type="ECO:0000313" key="17">
    <source>
        <dbReference type="Proteomes" id="UP000008544"/>
    </source>
</evidence>
<dbReference type="PROSITE" id="PS00061">
    <property type="entry name" value="ADH_SHORT"/>
    <property type="match status" value="1"/>
</dbReference>
<keyword evidence="9 14" id="KW-0275">Fatty acid biosynthesis</keyword>
<dbReference type="EC" id="1.1.1.100" evidence="14"/>
<feature type="binding site" evidence="13">
    <location>
        <position position="90"/>
    </location>
    <ligand>
        <name>NADP(+)</name>
        <dbReference type="ChEBI" id="CHEBI:58349"/>
    </ligand>
</feature>
<evidence type="ECO:0000256" key="13">
    <source>
        <dbReference type="PIRSR" id="PIRSR611284-2"/>
    </source>
</evidence>
<dbReference type="HOGENOM" id="CLU_010194_1_3_9"/>
<dbReference type="InterPro" id="IPR011284">
    <property type="entry name" value="3oxo_ACP_reduc"/>
</dbReference>
<dbReference type="SMART" id="SM00822">
    <property type="entry name" value="PKS_KR"/>
    <property type="match status" value="1"/>
</dbReference>
<dbReference type="NCBIfam" id="NF004200">
    <property type="entry name" value="PRK05653.1-5"/>
    <property type="match status" value="1"/>
</dbReference>
<gene>
    <name evidence="16" type="ordered locus">Daud_0642</name>
</gene>
<keyword evidence="10" id="KW-0753">Steroid metabolism</keyword>
<name>B1I2D1_DESAP</name>
<dbReference type="Pfam" id="PF13561">
    <property type="entry name" value="adh_short_C2"/>
    <property type="match status" value="1"/>
</dbReference>
<keyword evidence="8 14" id="KW-0443">Lipid metabolism</keyword>
<keyword evidence="17" id="KW-1185">Reference proteome</keyword>
<accession>B1I2D1</accession>
<dbReference type="PRINTS" id="PR00081">
    <property type="entry name" value="GDHRDH"/>
</dbReference>
<dbReference type="InterPro" id="IPR020904">
    <property type="entry name" value="Sc_DH/Rdtase_CS"/>
</dbReference>
<dbReference type="Proteomes" id="UP000008544">
    <property type="component" value="Chromosome"/>
</dbReference>
<dbReference type="PANTHER" id="PTHR42879:SF2">
    <property type="entry name" value="3-OXOACYL-[ACYL-CARRIER-PROTEIN] REDUCTASE FABG"/>
    <property type="match status" value="1"/>
</dbReference>
<evidence type="ECO:0000256" key="14">
    <source>
        <dbReference type="RuleBase" id="RU366074"/>
    </source>
</evidence>
<feature type="active site" description="Proton acceptor" evidence="12">
    <location>
        <position position="155"/>
    </location>
</feature>
<feature type="binding site" evidence="13">
    <location>
        <begin position="155"/>
        <end position="159"/>
    </location>
    <ligand>
        <name>NADP(+)</name>
        <dbReference type="ChEBI" id="CHEBI:58349"/>
    </ligand>
</feature>
<dbReference type="Gene3D" id="3.40.50.720">
    <property type="entry name" value="NAD(P)-binding Rossmann-like Domain"/>
    <property type="match status" value="1"/>
</dbReference>
<dbReference type="RefSeq" id="WP_012301764.1">
    <property type="nucleotide sequence ID" value="NC_010424.1"/>
</dbReference>
<feature type="binding site" evidence="13">
    <location>
        <begin position="12"/>
        <end position="15"/>
    </location>
    <ligand>
        <name>NADP(+)</name>
        <dbReference type="ChEBI" id="CHEBI:58349"/>
    </ligand>
</feature>